<dbReference type="Pfam" id="PF00171">
    <property type="entry name" value="Aldedh"/>
    <property type="match status" value="1"/>
</dbReference>
<evidence type="ECO:0000259" key="8">
    <source>
        <dbReference type="Pfam" id="PF00171"/>
    </source>
</evidence>
<feature type="active site" evidence="6">
    <location>
        <position position="257"/>
    </location>
</feature>
<sequence length="497" mass="54238">MSNVNIRDFIDEKYDLFINGEFQASDSGETLDVTNPANGETLAQVAKANQADVDKAVKAAQDAFDSWSKISKEERADYLLEISRRILEKKEHFATVESLQNGKPYRETSTIDIPQTANQYKYFASVLTTDEGSVNQIDDNTMSLVVNEPVGVVGAVVAWNFPFLLSSWKLAPALAAGNTVVIQPSSSTPLSLIELAKVFQDVLPKGVVNVVTGKGSESGDAIFKHESVDKLSFTGSTDVGYGVAKAGAERIVPTTLELGGKSANIIFDDANLDQVVEGVQLGILFNQGEVCSAGSRLLVQTSIYDKVIPKLKEAFENIKVGDPFDKDIKMGAQTGPDQIEKIESYIKIAEEDSSATILTGGHRLTDNGRDKGYFFEPTIIELKDNSHKLAQEEIFGPVLVVEKFEDENEAIQIANDSEYGLAGGIFTTNLNRALNVAKAMRTGRIWINTYNQIPAGAPFGGYKKSGIGREVYKDAIKNYQQVKNIFIDTSNQTKGLY</sequence>
<dbReference type="EC" id="1.2.1.3" evidence="4"/>
<dbReference type="GO" id="GO:0004029">
    <property type="term" value="F:aldehyde dehydrogenase (NAD+) activity"/>
    <property type="evidence" value="ECO:0007669"/>
    <property type="project" value="UniProtKB-EC"/>
</dbReference>
<comment type="catalytic activity">
    <reaction evidence="5">
        <text>an aldehyde + NAD(+) + H2O = a carboxylate + NADH + 2 H(+)</text>
        <dbReference type="Rhea" id="RHEA:16185"/>
        <dbReference type="ChEBI" id="CHEBI:15377"/>
        <dbReference type="ChEBI" id="CHEBI:15378"/>
        <dbReference type="ChEBI" id="CHEBI:17478"/>
        <dbReference type="ChEBI" id="CHEBI:29067"/>
        <dbReference type="ChEBI" id="CHEBI:57540"/>
        <dbReference type="ChEBI" id="CHEBI:57945"/>
        <dbReference type="EC" id="1.2.1.3"/>
    </reaction>
</comment>
<dbReference type="EMBL" id="SCHB01000001">
    <property type="protein sequence ID" value="TBW73563.1"/>
    <property type="molecule type" value="Genomic_DNA"/>
</dbReference>
<dbReference type="Gene3D" id="3.40.309.10">
    <property type="entry name" value="Aldehyde Dehydrogenase, Chain A, domain 2"/>
    <property type="match status" value="1"/>
</dbReference>
<dbReference type="GeneID" id="58091191"/>
<dbReference type="PROSITE" id="PS00687">
    <property type="entry name" value="ALDEHYDE_DEHYDR_GLU"/>
    <property type="match status" value="1"/>
</dbReference>
<evidence type="ECO:0000256" key="5">
    <source>
        <dbReference type="ARBA" id="ARBA00049194"/>
    </source>
</evidence>
<keyword evidence="3" id="KW-0520">NAD</keyword>
<evidence type="ECO:0000256" key="6">
    <source>
        <dbReference type="PROSITE-ProRule" id="PRU10007"/>
    </source>
</evidence>
<dbReference type="Gene3D" id="3.40.605.10">
    <property type="entry name" value="Aldehyde Dehydrogenase, Chain A, domain 1"/>
    <property type="match status" value="1"/>
</dbReference>
<dbReference type="PANTHER" id="PTHR11699">
    <property type="entry name" value="ALDEHYDE DEHYDROGENASE-RELATED"/>
    <property type="match status" value="1"/>
</dbReference>
<comment type="similarity">
    <text evidence="1 7">Belongs to the aldehyde dehydrogenase family.</text>
</comment>
<dbReference type="InterPro" id="IPR016162">
    <property type="entry name" value="Ald_DH_N"/>
</dbReference>
<keyword evidence="2 7" id="KW-0560">Oxidoreductase</keyword>
<comment type="caution">
    <text evidence="9">The sequence shown here is derived from an EMBL/GenBank/DDBJ whole genome shotgun (WGS) entry which is preliminary data.</text>
</comment>
<accession>A0A4Q9WEF1</accession>
<dbReference type="FunFam" id="3.40.309.10:FF:000012">
    <property type="entry name" value="Betaine aldehyde dehydrogenase"/>
    <property type="match status" value="1"/>
</dbReference>
<gene>
    <name evidence="9" type="ORF">EQ812_01815</name>
</gene>
<dbReference type="InterPro" id="IPR015590">
    <property type="entry name" value="Aldehyde_DH_dom"/>
</dbReference>
<organism evidence="9 10">
    <name type="scientific">Staphylococcus lugdunensis</name>
    <dbReference type="NCBI Taxonomy" id="28035"/>
    <lineage>
        <taxon>Bacteria</taxon>
        <taxon>Bacillati</taxon>
        <taxon>Bacillota</taxon>
        <taxon>Bacilli</taxon>
        <taxon>Bacillales</taxon>
        <taxon>Staphylococcaceae</taxon>
        <taxon>Staphylococcus</taxon>
    </lineage>
</organism>
<evidence type="ECO:0000313" key="9">
    <source>
        <dbReference type="EMBL" id="TBW73563.1"/>
    </source>
</evidence>
<dbReference type="Proteomes" id="UP000293637">
    <property type="component" value="Unassembled WGS sequence"/>
</dbReference>
<evidence type="ECO:0000256" key="7">
    <source>
        <dbReference type="RuleBase" id="RU003345"/>
    </source>
</evidence>
<dbReference type="InterPro" id="IPR016160">
    <property type="entry name" value="Ald_DH_CS_CYS"/>
</dbReference>
<dbReference type="AlphaFoldDB" id="A0A4Q9WEF1"/>
<dbReference type="InterPro" id="IPR029510">
    <property type="entry name" value="Ald_DH_CS_GLU"/>
</dbReference>
<protein>
    <recommendedName>
        <fullName evidence="4">aldehyde dehydrogenase (NAD(+))</fullName>
        <ecNumber evidence="4">1.2.1.3</ecNumber>
    </recommendedName>
</protein>
<evidence type="ECO:0000313" key="10">
    <source>
        <dbReference type="Proteomes" id="UP000293637"/>
    </source>
</evidence>
<dbReference type="PROSITE" id="PS00070">
    <property type="entry name" value="ALDEHYDE_DEHYDR_CYS"/>
    <property type="match status" value="1"/>
</dbReference>
<reference evidence="9 10" key="1">
    <citation type="journal article" date="2019" name="Sci. Transl. Med.">
        <title>Quorum sensing between bacterial species on the skin protects against epidermal injury in atopic dermatitis.</title>
        <authorList>
            <person name="Williams M.R."/>
        </authorList>
    </citation>
    <scope>NUCLEOTIDE SEQUENCE [LARGE SCALE GENOMIC DNA]</scope>
    <source>
        <strain evidence="9 10">E7</strain>
    </source>
</reference>
<dbReference type="RefSeq" id="WP_002492505.1">
    <property type="nucleotide sequence ID" value="NZ_AP021848.1"/>
</dbReference>
<dbReference type="InterPro" id="IPR016161">
    <property type="entry name" value="Ald_DH/histidinol_DH"/>
</dbReference>
<evidence type="ECO:0000256" key="2">
    <source>
        <dbReference type="ARBA" id="ARBA00023002"/>
    </source>
</evidence>
<feature type="domain" description="Aldehyde dehydrogenase" evidence="8">
    <location>
        <begin position="24"/>
        <end position="485"/>
    </location>
</feature>
<proteinExistence type="inferred from homology"/>
<evidence type="ECO:0000256" key="4">
    <source>
        <dbReference type="ARBA" id="ARBA00024226"/>
    </source>
</evidence>
<dbReference type="SUPFAM" id="SSF53720">
    <property type="entry name" value="ALDH-like"/>
    <property type="match status" value="1"/>
</dbReference>
<dbReference type="InterPro" id="IPR016163">
    <property type="entry name" value="Ald_DH_C"/>
</dbReference>
<name>A0A4Q9WEF1_STALU</name>
<dbReference type="FunFam" id="3.40.605.10:FF:000007">
    <property type="entry name" value="NAD/NADP-dependent betaine aldehyde dehydrogenase"/>
    <property type="match status" value="1"/>
</dbReference>
<evidence type="ECO:0000256" key="3">
    <source>
        <dbReference type="ARBA" id="ARBA00023027"/>
    </source>
</evidence>
<evidence type="ECO:0000256" key="1">
    <source>
        <dbReference type="ARBA" id="ARBA00009986"/>
    </source>
</evidence>